<evidence type="ECO:0000313" key="1">
    <source>
        <dbReference type="EMBL" id="MBF1306199.1"/>
    </source>
</evidence>
<name>A0A930E2H4_9FIRM</name>
<dbReference type="Proteomes" id="UP000758611">
    <property type="component" value="Unassembled WGS sequence"/>
</dbReference>
<dbReference type="RefSeq" id="WP_278476602.1">
    <property type="nucleotide sequence ID" value="NZ_JABZRE010000001.1"/>
</dbReference>
<comment type="caution">
    <text evidence="1">The sequence shown here is derived from an EMBL/GenBank/DDBJ whole genome shotgun (WGS) entry which is preliminary data.</text>
</comment>
<dbReference type="EMBL" id="JABZRE010000001">
    <property type="protein sequence ID" value="MBF1306199.1"/>
    <property type="molecule type" value="Genomic_DNA"/>
</dbReference>
<proteinExistence type="predicted"/>
<dbReference type="AlphaFoldDB" id="A0A930E2H4"/>
<evidence type="ECO:0000313" key="2">
    <source>
        <dbReference type="Proteomes" id="UP000758611"/>
    </source>
</evidence>
<reference evidence="1" key="1">
    <citation type="submission" date="2020-04" db="EMBL/GenBank/DDBJ databases">
        <title>Deep metagenomics examines the oral microbiome during advanced dental caries in children, revealing novel taxa and co-occurrences with host molecules.</title>
        <authorList>
            <person name="Baker J.L."/>
            <person name="Morton J.T."/>
            <person name="Dinis M."/>
            <person name="Alvarez R."/>
            <person name="Tran N.C."/>
            <person name="Knight R."/>
            <person name="Edlund A."/>
        </authorList>
    </citation>
    <scope>NUCLEOTIDE SEQUENCE</scope>
    <source>
        <strain evidence="1">JCVI_23_bin.11</strain>
    </source>
</reference>
<gene>
    <name evidence="1" type="ORF">HXM94_00155</name>
</gene>
<sequence>MKVKDLIDNTNNIEGYTNLLLLEKDGVRKALLVQASDKTSSISEDAKKLSDRGFGDLEIVESI</sequence>
<protein>
    <submittedName>
        <fullName evidence="1">Uncharacterized protein</fullName>
    </submittedName>
</protein>
<organism evidence="1 2">
    <name type="scientific">Parvimonas micra</name>
    <dbReference type="NCBI Taxonomy" id="33033"/>
    <lineage>
        <taxon>Bacteria</taxon>
        <taxon>Bacillati</taxon>
        <taxon>Bacillota</taxon>
        <taxon>Tissierellia</taxon>
        <taxon>Tissierellales</taxon>
        <taxon>Peptoniphilaceae</taxon>
        <taxon>Parvimonas</taxon>
    </lineage>
</organism>
<accession>A0A930E2H4</accession>